<gene>
    <name evidence="7" type="ORF">EB796_006379</name>
</gene>
<dbReference type="InterPro" id="IPR050930">
    <property type="entry name" value="MFS_Vesicular_Transporter"/>
</dbReference>
<dbReference type="PANTHER" id="PTHR23506:SF26">
    <property type="entry name" value="MFS-TYPE TRANSPORTER SLC18B1"/>
    <property type="match status" value="1"/>
</dbReference>
<feature type="transmembrane region" description="Helical" evidence="6">
    <location>
        <begin position="126"/>
        <end position="145"/>
    </location>
</feature>
<dbReference type="GO" id="GO:0022857">
    <property type="term" value="F:transmembrane transporter activity"/>
    <property type="evidence" value="ECO:0007669"/>
    <property type="project" value="TreeGrafter"/>
</dbReference>
<feature type="transmembrane region" description="Helical" evidence="6">
    <location>
        <begin position="49"/>
        <end position="72"/>
    </location>
</feature>
<keyword evidence="8" id="KW-1185">Reference proteome</keyword>
<accession>A0A7J7K9J1</accession>
<evidence type="ECO:0000256" key="4">
    <source>
        <dbReference type="ARBA" id="ARBA00022989"/>
    </source>
</evidence>
<comment type="subcellular location">
    <subcellularLocation>
        <location evidence="1">Membrane</location>
        <topology evidence="1">Multi-pass membrane protein</topology>
    </subcellularLocation>
</comment>
<evidence type="ECO:0008006" key="9">
    <source>
        <dbReference type="Google" id="ProtNLM"/>
    </source>
</evidence>
<evidence type="ECO:0000256" key="3">
    <source>
        <dbReference type="ARBA" id="ARBA00022692"/>
    </source>
</evidence>
<dbReference type="OrthoDB" id="6147708at2759"/>
<dbReference type="EMBL" id="VXIV02000896">
    <property type="protein sequence ID" value="KAF6035309.1"/>
    <property type="molecule type" value="Genomic_DNA"/>
</dbReference>
<dbReference type="SUPFAM" id="SSF103473">
    <property type="entry name" value="MFS general substrate transporter"/>
    <property type="match status" value="1"/>
</dbReference>
<dbReference type="PANTHER" id="PTHR23506">
    <property type="entry name" value="GH10249P"/>
    <property type="match status" value="1"/>
</dbReference>
<dbReference type="InterPro" id="IPR036259">
    <property type="entry name" value="MFS_trans_sf"/>
</dbReference>
<feature type="transmembrane region" description="Helical" evidence="6">
    <location>
        <begin position="227"/>
        <end position="252"/>
    </location>
</feature>
<evidence type="ECO:0000313" key="7">
    <source>
        <dbReference type="EMBL" id="KAF6035309.1"/>
    </source>
</evidence>
<dbReference type="AlphaFoldDB" id="A0A7J7K9J1"/>
<reference evidence="7" key="1">
    <citation type="submission" date="2020-06" db="EMBL/GenBank/DDBJ databases">
        <title>Draft genome of Bugula neritina, a colonial animal packing powerful symbionts and potential medicines.</title>
        <authorList>
            <person name="Rayko M."/>
        </authorList>
    </citation>
    <scope>NUCLEOTIDE SEQUENCE [LARGE SCALE GENOMIC DNA]</scope>
    <source>
        <strain evidence="7">Kwan_BN1</strain>
    </source>
</reference>
<protein>
    <recommendedName>
        <fullName evidence="9">SLC18B1</fullName>
    </recommendedName>
</protein>
<evidence type="ECO:0000256" key="1">
    <source>
        <dbReference type="ARBA" id="ARBA00004141"/>
    </source>
</evidence>
<evidence type="ECO:0000256" key="5">
    <source>
        <dbReference type="ARBA" id="ARBA00023136"/>
    </source>
</evidence>
<evidence type="ECO:0000313" key="8">
    <source>
        <dbReference type="Proteomes" id="UP000593567"/>
    </source>
</evidence>
<feature type="transmembrane region" description="Helical" evidence="6">
    <location>
        <begin position="84"/>
        <end position="106"/>
    </location>
</feature>
<sequence>MYCSLWYEYSTKSYILQQQHNHRFSTDDRRGGIFSWSSYRFWNLQVGWIWWHVLDSGRVLAVLVIPMALVLPNIESEKQQEKKFHHLLVIPGILVLLVHCTVGKTVASAELLELVTFLFLRAESGLFYGIWSLAFMIGCPIASFIATKGFTWSLMILAWCVSIFINLFTGPSPLLDFTFHGKHYLELPLSLIAIEFLFQVLMFVLPFQASLNLAEVNGHSKDSIQTYAAVSGTINSVYALGNMIGPIMGGAITENLNFPWMLTVMAFIEIVLIIIKCYSTFIKGPQLQVFTLLVGYYGYILTCNENFSTTS</sequence>
<organism evidence="7 8">
    <name type="scientific">Bugula neritina</name>
    <name type="common">Brown bryozoan</name>
    <name type="synonym">Sertularia neritina</name>
    <dbReference type="NCBI Taxonomy" id="10212"/>
    <lineage>
        <taxon>Eukaryota</taxon>
        <taxon>Metazoa</taxon>
        <taxon>Spiralia</taxon>
        <taxon>Lophotrochozoa</taxon>
        <taxon>Bryozoa</taxon>
        <taxon>Gymnolaemata</taxon>
        <taxon>Cheilostomatida</taxon>
        <taxon>Flustrina</taxon>
        <taxon>Buguloidea</taxon>
        <taxon>Bugulidae</taxon>
        <taxon>Bugula</taxon>
    </lineage>
</organism>
<feature type="transmembrane region" description="Helical" evidence="6">
    <location>
        <begin position="258"/>
        <end position="278"/>
    </location>
</feature>
<feature type="transmembrane region" description="Helical" evidence="6">
    <location>
        <begin position="152"/>
        <end position="169"/>
    </location>
</feature>
<proteinExistence type="predicted"/>
<keyword evidence="5 6" id="KW-0472">Membrane</keyword>
<feature type="transmembrane region" description="Helical" evidence="6">
    <location>
        <begin position="189"/>
        <end position="207"/>
    </location>
</feature>
<keyword evidence="2" id="KW-0813">Transport</keyword>
<dbReference type="Gene3D" id="1.20.1250.20">
    <property type="entry name" value="MFS general substrate transporter like domains"/>
    <property type="match status" value="1"/>
</dbReference>
<comment type="caution">
    <text evidence="7">The sequence shown here is derived from an EMBL/GenBank/DDBJ whole genome shotgun (WGS) entry which is preliminary data.</text>
</comment>
<keyword evidence="3 6" id="KW-0812">Transmembrane</keyword>
<keyword evidence="4 6" id="KW-1133">Transmembrane helix</keyword>
<evidence type="ECO:0000256" key="6">
    <source>
        <dbReference type="SAM" id="Phobius"/>
    </source>
</evidence>
<dbReference type="Proteomes" id="UP000593567">
    <property type="component" value="Unassembled WGS sequence"/>
</dbReference>
<evidence type="ECO:0000256" key="2">
    <source>
        <dbReference type="ARBA" id="ARBA00022448"/>
    </source>
</evidence>
<name>A0A7J7K9J1_BUGNE</name>
<dbReference type="GO" id="GO:0016020">
    <property type="term" value="C:membrane"/>
    <property type="evidence" value="ECO:0007669"/>
    <property type="project" value="UniProtKB-SubCell"/>
</dbReference>